<keyword evidence="1" id="KW-0521">NADP</keyword>
<dbReference type="PANTHER" id="PTHR44154:SF1">
    <property type="entry name" value="QUINONE OXIDOREDUCTASE"/>
    <property type="match status" value="1"/>
</dbReference>
<proteinExistence type="predicted"/>
<comment type="caution">
    <text evidence="3">The sequence shown here is derived from an EMBL/GenBank/DDBJ whole genome shotgun (WGS) entry which is preliminary data.</text>
</comment>
<dbReference type="RefSeq" id="WP_170140986.1">
    <property type="nucleotide sequence ID" value="NZ_PVZC01000004.1"/>
</dbReference>
<dbReference type="InterPro" id="IPR036291">
    <property type="entry name" value="NAD(P)-bd_dom_sf"/>
</dbReference>
<dbReference type="PANTHER" id="PTHR44154">
    <property type="entry name" value="QUINONE OXIDOREDUCTASE"/>
    <property type="match status" value="1"/>
</dbReference>
<dbReference type="EMBL" id="PVZC01000004">
    <property type="protein sequence ID" value="PRX98730.1"/>
    <property type="molecule type" value="Genomic_DNA"/>
</dbReference>
<accession>A0A2T0Q4L7</accession>
<dbReference type="Gene3D" id="3.40.50.720">
    <property type="entry name" value="NAD(P)-binding Rossmann-like Domain"/>
    <property type="match status" value="1"/>
</dbReference>
<dbReference type="CDD" id="cd08274">
    <property type="entry name" value="MDR9"/>
    <property type="match status" value="1"/>
</dbReference>
<dbReference type="InterPro" id="IPR013154">
    <property type="entry name" value="ADH-like_N"/>
</dbReference>
<dbReference type="Pfam" id="PF00107">
    <property type="entry name" value="ADH_zinc_N"/>
    <property type="match status" value="1"/>
</dbReference>
<organism evidence="3 4">
    <name type="scientific">Allonocardiopsis opalescens</name>
    <dbReference type="NCBI Taxonomy" id="1144618"/>
    <lineage>
        <taxon>Bacteria</taxon>
        <taxon>Bacillati</taxon>
        <taxon>Actinomycetota</taxon>
        <taxon>Actinomycetes</taxon>
        <taxon>Streptosporangiales</taxon>
        <taxon>Allonocardiopsis</taxon>
    </lineage>
</organism>
<dbReference type="InterPro" id="IPR013149">
    <property type="entry name" value="ADH-like_C"/>
</dbReference>
<dbReference type="InterPro" id="IPR020843">
    <property type="entry name" value="ER"/>
</dbReference>
<dbReference type="AlphaFoldDB" id="A0A2T0Q4L7"/>
<protein>
    <submittedName>
        <fullName evidence="3">NADPH:quinone reductase-like Zn-dependent oxidoreductase</fullName>
    </submittedName>
</protein>
<gene>
    <name evidence="3" type="ORF">CLV72_104309</name>
</gene>
<evidence type="ECO:0000259" key="2">
    <source>
        <dbReference type="SMART" id="SM00829"/>
    </source>
</evidence>
<feature type="domain" description="Enoyl reductase (ER)" evidence="2">
    <location>
        <begin position="10"/>
        <end position="344"/>
    </location>
</feature>
<evidence type="ECO:0000313" key="3">
    <source>
        <dbReference type="EMBL" id="PRX98730.1"/>
    </source>
</evidence>
<sequence>MRAMLLTGFGGPEMLEYREDHPEPEPGPGEVRVRVGAAALNNTDIWTREGAYGSPDDPSASAGWRREPLAFPRIQGADVAGVVDQVGPGVPRERTGERVLVDPMLYEGGERELVDTEYLGSERDGGFAEYVTVPAGNAHPVDSPLSDAELATFPTAYTTAMRMLNRAGVRAGETLVVTGASGGVGSALIQLASIRGARVAAVVGTGKAERARELGAEWVVDRHTDDLAAALREAMSGRPAEVVADVVAGGSFGPLLRALGPLGRYVVAGAIAGPLVEADLRTVYLRQLTLVGSSFGTHEDFAEMVGHIRAGRLRPLLAGTHPLSELREAQRRFTSKDFFGKLAVVPGA</sequence>
<dbReference type="Pfam" id="PF08240">
    <property type="entry name" value="ADH_N"/>
    <property type="match status" value="1"/>
</dbReference>
<dbReference type="InterPro" id="IPR051603">
    <property type="entry name" value="Zinc-ADH_QOR/CCCR"/>
</dbReference>
<dbReference type="GO" id="GO:0016491">
    <property type="term" value="F:oxidoreductase activity"/>
    <property type="evidence" value="ECO:0007669"/>
    <property type="project" value="InterPro"/>
</dbReference>
<evidence type="ECO:0000313" key="4">
    <source>
        <dbReference type="Proteomes" id="UP000237846"/>
    </source>
</evidence>
<dbReference type="SUPFAM" id="SSF50129">
    <property type="entry name" value="GroES-like"/>
    <property type="match status" value="1"/>
</dbReference>
<dbReference type="InterPro" id="IPR011032">
    <property type="entry name" value="GroES-like_sf"/>
</dbReference>
<dbReference type="SUPFAM" id="SSF51735">
    <property type="entry name" value="NAD(P)-binding Rossmann-fold domains"/>
    <property type="match status" value="1"/>
</dbReference>
<reference evidence="3 4" key="1">
    <citation type="submission" date="2018-03" db="EMBL/GenBank/DDBJ databases">
        <title>Genomic Encyclopedia of Archaeal and Bacterial Type Strains, Phase II (KMG-II): from individual species to whole genera.</title>
        <authorList>
            <person name="Goeker M."/>
        </authorList>
    </citation>
    <scope>NUCLEOTIDE SEQUENCE [LARGE SCALE GENOMIC DNA]</scope>
    <source>
        <strain evidence="3 4">DSM 45601</strain>
    </source>
</reference>
<name>A0A2T0Q4L7_9ACTN</name>
<dbReference type="Proteomes" id="UP000237846">
    <property type="component" value="Unassembled WGS sequence"/>
</dbReference>
<dbReference type="Gene3D" id="3.90.180.10">
    <property type="entry name" value="Medium-chain alcohol dehydrogenases, catalytic domain"/>
    <property type="match status" value="1"/>
</dbReference>
<dbReference type="SMART" id="SM00829">
    <property type="entry name" value="PKS_ER"/>
    <property type="match status" value="1"/>
</dbReference>
<evidence type="ECO:0000256" key="1">
    <source>
        <dbReference type="ARBA" id="ARBA00022857"/>
    </source>
</evidence>
<keyword evidence="4" id="KW-1185">Reference proteome</keyword>